<dbReference type="PANTHER" id="PTHR11216">
    <property type="entry name" value="EH DOMAIN"/>
    <property type="match status" value="1"/>
</dbReference>
<reference evidence="4" key="1">
    <citation type="submission" date="2021-01" db="EMBL/GenBank/DDBJ databases">
        <authorList>
            <person name="Li R."/>
            <person name="Bekaert M."/>
        </authorList>
    </citation>
    <scope>NUCLEOTIDE SEQUENCE</scope>
    <source>
        <strain evidence="4">Farmed</strain>
    </source>
</reference>
<evidence type="ECO:0000256" key="1">
    <source>
        <dbReference type="ARBA" id="ARBA00022837"/>
    </source>
</evidence>
<evidence type="ECO:0000313" key="5">
    <source>
        <dbReference type="Proteomes" id="UP000597762"/>
    </source>
</evidence>
<name>A0A812EFB7_ACAPH</name>
<dbReference type="GO" id="GO:0006897">
    <property type="term" value="P:endocytosis"/>
    <property type="evidence" value="ECO:0007669"/>
    <property type="project" value="TreeGrafter"/>
</dbReference>
<feature type="domain" description="EH" evidence="2">
    <location>
        <begin position="99"/>
        <end position="187"/>
    </location>
</feature>
<feature type="domain" description="EF-hand" evidence="3">
    <location>
        <begin position="131"/>
        <end position="166"/>
    </location>
</feature>
<evidence type="ECO:0000313" key="4">
    <source>
        <dbReference type="EMBL" id="CAE1323517.1"/>
    </source>
</evidence>
<dbReference type="GO" id="GO:0016197">
    <property type="term" value="P:endosomal transport"/>
    <property type="evidence" value="ECO:0007669"/>
    <property type="project" value="TreeGrafter"/>
</dbReference>
<dbReference type="SMART" id="SM00054">
    <property type="entry name" value="EFh"/>
    <property type="match status" value="3"/>
</dbReference>
<dbReference type="PROSITE" id="PS50222">
    <property type="entry name" value="EF_HAND_2"/>
    <property type="match status" value="2"/>
</dbReference>
<dbReference type="EMBL" id="CAHIKZ030005377">
    <property type="protein sequence ID" value="CAE1323517.1"/>
    <property type="molecule type" value="Genomic_DNA"/>
</dbReference>
<accession>A0A812EFB7</accession>
<organism evidence="4 5">
    <name type="scientific">Acanthosepion pharaonis</name>
    <name type="common">Pharaoh cuttlefish</name>
    <name type="synonym">Sepia pharaonis</name>
    <dbReference type="NCBI Taxonomy" id="158019"/>
    <lineage>
        <taxon>Eukaryota</taxon>
        <taxon>Metazoa</taxon>
        <taxon>Spiralia</taxon>
        <taxon>Lophotrochozoa</taxon>
        <taxon>Mollusca</taxon>
        <taxon>Cephalopoda</taxon>
        <taxon>Coleoidea</taxon>
        <taxon>Decapodiformes</taxon>
        <taxon>Sepiida</taxon>
        <taxon>Sepiina</taxon>
        <taxon>Sepiidae</taxon>
        <taxon>Acanthosepion</taxon>
    </lineage>
</organism>
<dbReference type="Proteomes" id="UP000597762">
    <property type="component" value="Unassembled WGS sequence"/>
</dbReference>
<dbReference type="GO" id="GO:0005509">
    <property type="term" value="F:calcium ion binding"/>
    <property type="evidence" value="ECO:0007669"/>
    <property type="project" value="InterPro"/>
</dbReference>
<comment type="caution">
    <text evidence="4">The sequence shown here is derived from an EMBL/GenBank/DDBJ whole genome shotgun (WGS) entry which is preliminary data.</text>
</comment>
<dbReference type="CDD" id="cd00052">
    <property type="entry name" value="EH"/>
    <property type="match status" value="2"/>
</dbReference>
<dbReference type="Pfam" id="PF12763">
    <property type="entry name" value="EH"/>
    <property type="match status" value="2"/>
</dbReference>
<feature type="domain" description="EH" evidence="2">
    <location>
        <begin position="220"/>
        <end position="309"/>
    </location>
</feature>
<proteinExistence type="predicted"/>
<dbReference type="InterPro" id="IPR000261">
    <property type="entry name" value="EH_dom"/>
</dbReference>
<dbReference type="PROSITE" id="PS50031">
    <property type="entry name" value="EH"/>
    <property type="match status" value="2"/>
</dbReference>
<keyword evidence="1" id="KW-0106">Calcium</keyword>
<dbReference type="GO" id="GO:0005737">
    <property type="term" value="C:cytoplasm"/>
    <property type="evidence" value="ECO:0007669"/>
    <property type="project" value="TreeGrafter"/>
</dbReference>
<feature type="domain" description="EF-hand" evidence="3">
    <location>
        <begin position="219"/>
        <end position="254"/>
    </location>
</feature>
<keyword evidence="5" id="KW-1185">Reference proteome</keyword>
<dbReference type="PROSITE" id="PS00018">
    <property type="entry name" value="EF_HAND_1"/>
    <property type="match status" value="2"/>
</dbReference>
<dbReference type="InterPro" id="IPR002048">
    <property type="entry name" value="EF_hand_dom"/>
</dbReference>
<dbReference type="GO" id="GO:0005886">
    <property type="term" value="C:plasma membrane"/>
    <property type="evidence" value="ECO:0007669"/>
    <property type="project" value="TreeGrafter"/>
</dbReference>
<dbReference type="Gene3D" id="1.10.238.10">
    <property type="entry name" value="EF-hand"/>
    <property type="match status" value="2"/>
</dbReference>
<evidence type="ECO:0000259" key="2">
    <source>
        <dbReference type="PROSITE" id="PS50031"/>
    </source>
</evidence>
<gene>
    <name evidence="4" type="ORF">SPHA_73429</name>
</gene>
<dbReference type="OrthoDB" id="524326at2759"/>
<dbReference type="AlphaFoldDB" id="A0A812EFB7"/>
<protein>
    <submittedName>
        <fullName evidence="4">EPS15</fullName>
    </submittedName>
</protein>
<dbReference type="SMART" id="SM00027">
    <property type="entry name" value="EH"/>
    <property type="match status" value="2"/>
</dbReference>
<dbReference type="InterPro" id="IPR018247">
    <property type="entry name" value="EF_Hand_1_Ca_BS"/>
</dbReference>
<dbReference type="PANTHER" id="PTHR11216:SF176">
    <property type="entry name" value="EPIDERMAL GROWTH FACTOR RECEPTOR PATHWAY SUBSTRATE CLONE 15, ISOFORM A"/>
    <property type="match status" value="1"/>
</dbReference>
<sequence>MILEQDFWNKALIWKLILQGGKSHALSAVFAISVSASTRCPVFMDSCARAWRGHDVPKQPIRALPANIQIWGAPSPPRILPRPSPFCFVRVLLTITPQEKAKYDILFNSLQPVNGLASGDKVKPVLLNSKLPVDILGRIWDLSDVDKDGFLDKDEFAVAMHLVYRTLENDPVPTVLPPKLVPPSKRKRVSIPQGIQVLPDGMPARTESPTTVPWVVAPTEKANYDILFKKTDTDMDGYVSGNEIKDVFLQSGLGNNTLAHIWSLCDIKNTGKLNVEQFALAMYLMSEKKKGANLPAQLTPEMIPPSFRSKTNAGPAAFGVMDEDATKPVIALDENTSTDTEHAPTLTEQPFSSQFLSFACVYIHDPRL</sequence>
<dbReference type="SUPFAM" id="SSF47473">
    <property type="entry name" value="EF-hand"/>
    <property type="match status" value="2"/>
</dbReference>
<evidence type="ECO:0000259" key="3">
    <source>
        <dbReference type="PROSITE" id="PS50222"/>
    </source>
</evidence>
<dbReference type="InterPro" id="IPR011992">
    <property type="entry name" value="EF-hand-dom_pair"/>
</dbReference>